<keyword evidence="6 9" id="KW-1133">Transmembrane helix</keyword>
<dbReference type="HAMAP" id="MF_01942">
    <property type="entry name" value="Lipid_A_LpxL_LpxP"/>
    <property type="match status" value="1"/>
</dbReference>
<dbReference type="GO" id="GO:0009409">
    <property type="term" value="P:response to cold"/>
    <property type="evidence" value="ECO:0007669"/>
    <property type="project" value="InterPro"/>
</dbReference>
<sequence length="308" mass="35221">MKKTFHFRREFLHPRYFMLWLGIGLLYLLVQMPYRWICGLGSLLGLCAMRLMARRASIARQNLTLCFPEKSPEQIAHIVRENFKSLGISLFELGIAWFWSDRRIRRWFNVSGLEHMQAARQKGKGVLVVGVHFMSLDLGGRVMGLCNPMMAVYRPHNNPVLEYLQTRGRSRGNKQMLDRKNLKGIVGALKSGEAVWFAPDQDYGPRGSSFAPFFAVSSAATTNGTATLARLSNAVMLTTVLIRKPGAQGYQLIIEPELDGYPAHDMVQAATFMNRIVEREILRAPEQYLWLHRRFKTRPEGMPSLYTR</sequence>
<keyword evidence="4 9" id="KW-0812">Transmembrane</keyword>
<name>A0A2A7U049_EDWTA</name>
<comment type="catalytic activity">
    <reaction evidence="9">
        <text>an alpha-Kdo-(2-&gt;4)-alpha-Kdo-(2-&gt;6)-lipid IVA + a fatty acyl-[ACP] = an acyl-alpha-Kdo-(2-&gt;4)-alpha-Kdo-(2-&gt;6)-lipid IVA + holo-[ACP]</text>
        <dbReference type="Rhea" id="RHEA:74287"/>
        <dbReference type="Rhea" id="RHEA-COMP:9685"/>
        <dbReference type="Rhea" id="RHEA-COMP:14125"/>
        <dbReference type="ChEBI" id="CHEBI:64479"/>
        <dbReference type="ChEBI" id="CHEBI:138651"/>
        <dbReference type="ChEBI" id="CHEBI:176429"/>
        <dbReference type="ChEBI" id="CHEBI:193149"/>
        <dbReference type="EC" id="2.3.1.242"/>
    </reaction>
</comment>
<feature type="transmembrane region" description="Helical" evidence="9">
    <location>
        <begin position="12"/>
        <end position="28"/>
    </location>
</feature>
<evidence type="ECO:0000256" key="3">
    <source>
        <dbReference type="ARBA" id="ARBA00022679"/>
    </source>
</evidence>
<keyword evidence="3 9" id="KW-0808">Transferase</keyword>
<evidence type="ECO:0000313" key="11">
    <source>
        <dbReference type="Proteomes" id="UP000219788"/>
    </source>
</evidence>
<evidence type="ECO:0000256" key="9">
    <source>
        <dbReference type="HAMAP-Rule" id="MF_01943"/>
    </source>
</evidence>
<keyword evidence="5 9" id="KW-0448">Lipopolysaccharide biosynthesis</keyword>
<reference evidence="11" key="1">
    <citation type="submission" date="2017-09" db="EMBL/GenBank/DDBJ databases">
        <title>FDA dAtabase for Regulatory Grade micrObial Sequences (FDA-ARGOS): Supporting development and validation of Infectious Disease Dx tests.</title>
        <authorList>
            <person name="Goldberg B."/>
            <person name="Campos J."/>
            <person name="Tallon L."/>
            <person name="Sadzewicz L."/>
            <person name="Ott S."/>
            <person name="Zhao X."/>
            <person name="Nagaraj S."/>
            <person name="Vavikolanu K."/>
            <person name="Aluvathingal J."/>
            <person name="Nadendla S."/>
            <person name="Geyer C."/>
            <person name="Sichtig H."/>
        </authorList>
    </citation>
    <scope>NUCLEOTIDE SEQUENCE [LARGE SCALE GENOMIC DNA]</scope>
    <source>
        <strain evidence="11">FDAARGOS_370</strain>
    </source>
</reference>
<evidence type="ECO:0000256" key="2">
    <source>
        <dbReference type="ARBA" id="ARBA00022519"/>
    </source>
</evidence>
<dbReference type="OrthoDB" id="9803456at2"/>
<keyword evidence="7 9" id="KW-0472">Membrane</keyword>
<dbReference type="InterPro" id="IPR030857">
    <property type="entry name" value="Lipid_A_LpxP"/>
</dbReference>
<dbReference type="NCBIfam" id="TIGR02207">
    <property type="entry name" value="lipid_A_htrB"/>
    <property type="match status" value="1"/>
</dbReference>
<dbReference type="Proteomes" id="UP000219788">
    <property type="component" value="Unassembled WGS sequence"/>
</dbReference>
<dbReference type="STRING" id="636.AAW15_02420"/>
<comment type="pathway">
    <text evidence="9">Bacterial outer membrane biogenesis; lipopolysaccharide biosynthesis.</text>
</comment>
<dbReference type="PIRSF" id="PIRSF026649">
    <property type="entry name" value="MsbB"/>
    <property type="match status" value="1"/>
</dbReference>
<organism evidence="10 11">
    <name type="scientific">Edwardsiella tarda</name>
    <dbReference type="NCBI Taxonomy" id="636"/>
    <lineage>
        <taxon>Bacteria</taxon>
        <taxon>Pseudomonadati</taxon>
        <taxon>Pseudomonadota</taxon>
        <taxon>Gammaproteobacteria</taxon>
        <taxon>Enterobacterales</taxon>
        <taxon>Hafniaceae</taxon>
        <taxon>Edwardsiella</taxon>
    </lineage>
</organism>
<evidence type="ECO:0000256" key="4">
    <source>
        <dbReference type="ARBA" id="ARBA00022692"/>
    </source>
</evidence>
<evidence type="ECO:0000256" key="5">
    <source>
        <dbReference type="ARBA" id="ARBA00022985"/>
    </source>
</evidence>
<protein>
    <recommendedName>
        <fullName evidence="9">Lipid A biosynthesis acyltransferase</fullName>
        <ecNumber evidence="9">2.3.1.242</ecNumber>
    </recommendedName>
    <alternativeName>
        <fullName evidence="9">Kdo(2)-lipid IV(A) acyltransferase</fullName>
    </alternativeName>
</protein>
<proteinExistence type="inferred from homology"/>
<evidence type="ECO:0000256" key="8">
    <source>
        <dbReference type="ARBA" id="ARBA00023315"/>
    </source>
</evidence>
<dbReference type="CDD" id="cd07984">
    <property type="entry name" value="LPLAT_LABLAT-like"/>
    <property type="match status" value="1"/>
</dbReference>
<dbReference type="InterPro" id="IPR004960">
    <property type="entry name" value="LipA_acyltrans"/>
</dbReference>
<evidence type="ECO:0000313" key="10">
    <source>
        <dbReference type="EMBL" id="PEH71674.1"/>
    </source>
</evidence>
<dbReference type="GO" id="GO:0036104">
    <property type="term" value="P:Kdo2-lipid A biosynthetic process"/>
    <property type="evidence" value="ECO:0007669"/>
    <property type="project" value="UniProtKB-UniRule"/>
</dbReference>
<dbReference type="Pfam" id="PF03279">
    <property type="entry name" value="Lip_A_acyltrans"/>
    <property type="match status" value="1"/>
</dbReference>
<dbReference type="PANTHER" id="PTHR30606">
    <property type="entry name" value="LIPID A BIOSYNTHESIS LAUROYL ACYLTRANSFERASE"/>
    <property type="match status" value="1"/>
</dbReference>
<evidence type="ECO:0000256" key="6">
    <source>
        <dbReference type="ARBA" id="ARBA00022989"/>
    </source>
</evidence>
<comment type="function">
    <text evidence="9">Catalyzes the transfer of an acyl chain from an acyl-[acyl-carrier-protein] (ACP) to Kdo(2)-lipid IV(A) to form Kdo(2)-(acyl)-lipid IV(A).</text>
</comment>
<dbReference type="HAMAP" id="MF_01943">
    <property type="entry name" value="Lipid_A_LpxP"/>
    <property type="match status" value="1"/>
</dbReference>
<dbReference type="EC" id="2.3.1.242" evidence="9"/>
<comment type="subcellular location">
    <subcellularLocation>
        <location evidence="9">Cell inner membrane</location>
        <topology evidence="9">Single-pass membrane protein</topology>
    </subcellularLocation>
</comment>
<keyword evidence="1 9" id="KW-1003">Cell membrane</keyword>
<evidence type="ECO:0000256" key="7">
    <source>
        <dbReference type="ARBA" id="ARBA00023136"/>
    </source>
</evidence>
<dbReference type="GeneID" id="93125218"/>
<evidence type="ECO:0000256" key="1">
    <source>
        <dbReference type="ARBA" id="ARBA00022475"/>
    </source>
</evidence>
<dbReference type="RefSeq" id="WP_035596582.1">
    <property type="nucleotide sequence ID" value="NZ_AP028090.1"/>
</dbReference>
<comment type="caution">
    <text evidence="10">The sequence shown here is derived from an EMBL/GenBank/DDBJ whole genome shotgun (WGS) entry which is preliminary data.</text>
</comment>
<gene>
    <name evidence="9" type="primary">lpxP</name>
    <name evidence="10" type="ORF">CRM76_06820</name>
</gene>
<dbReference type="EMBL" id="PDDV01000013">
    <property type="protein sequence ID" value="PEH71674.1"/>
    <property type="molecule type" value="Genomic_DNA"/>
</dbReference>
<dbReference type="NCBIfam" id="NF005340">
    <property type="entry name" value="PRK06860.1"/>
    <property type="match status" value="1"/>
</dbReference>
<feature type="short sequence motif" description="HXXXXD motif" evidence="9">
    <location>
        <begin position="132"/>
        <end position="137"/>
    </location>
</feature>
<keyword evidence="8 9" id="KW-0012">Acyltransferase</keyword>
<dbReference type="GO" id="GO:0008951">
    <property type="term" value="F:palmitoleoyl [acyl-carrier-protein]-dependent acyltransferase activity"/>
    <property type="evidence" value="ECO:0007669"/>
    <property type="project" value="InterPro"/>
</dbReference>
<dbReference type="GO" id="GO:0009103">
    <property type="term" value="P:lipopolysaccharide biosynthetic process"/>
    <property type="evidence" value="ECO:0007669"/>
    <property type="project" value="UniProtKB-UniRule"/>
</dbReference>
<dbReference type="AlphaFoldDB" id="A0A2A7U049"/>
<dbReference type="GO" id="GO:0005886">
    <property type="term" value="C:plasma membrane"/>
    <property type="evidence" value="ECO:0007669"/>
    <property type="project" value="UniProtKB-SubCell"/>
</dbReference>
<dbReference type="GO" id="GO:0009245">
    <property type="term" value="P:lipid A biosynthetic process"/>
    <property type="evidence" value="ECO:0007669"/>
    <property type="project" value="InterPro"/>
</dbReference>
<dbReference type="InterPro" id="IPR011920">
    <property type="entry name" value="Lipid_A_LpxL_LpxP"/>
</dbReference>
<dbReference type="UniPathway" id="UPA00030"/>
<accession>A0A2A7U049</accession>
<keyword evidence="2 9" id="KW-0997">Cell inner membrane</keyword>
<dbReference type="PANTHER" id="PTHR30606:SF7">
    <property type="entry name" value="LIPID A BIOSYNTHESIS PALMITOLEOYLTRANSFERASE"/>
    <property type="match status" value="1"/>
</dbReference>
<comment type="similarity">
    <text evidence="9">Belongs to the LpxL/LpxM/LpxP family. LpxP subfamily.</text>
</comment>